<evidence type="ECO:0000313" key="2">
    <source>
        <dbReference type="EMBL" id="MPM54028.1"/>
    </source>
</evidence>
<accession>A0A645AMQ1</accession>
<reference evidence="2" key="1">
    <citation type="submission" date="2019-08" db="EMBL/GenBank/DDBJ databases">
        <authorList>
            <person name="Kucharzyk K."/>
            <person name="Murdoch R.W."/>
            <person name="Higgins S."/>
            <person name="Loffler F."/>
        </authorList>
    </citation>
    <scope>NUCLEOTIDE SEQUENCE</scope>
</reference>
<gene>
    <name evidence="2" type="ORF">SDC9_100800</name>
</gene>
<evidence type="ECO:0000256" key="1">
    <source>
        <dbReference type="SAM" id="MobiDB-lite"/>
    </source>
</evidence>
<organism evidence="2">
    <name type="scientific">bioreactor metagenome</name>
    <dbReference type="NCBI Taxonomy" id="1076179"/>
    <lineage>
        <taxon>unclassified sequences</taxon>
        <taxon>metagenomes</taxon>
        <taxon>ecological metagenomes</taxon>
    </lineage>
</organism>
<dbReference type="AlphaFoldDB" id="A0A645AMQ1"/>
<sequence length="194" mass="21002">MKKNLMILTMALMIALPVFGLAADAATPAAPEVQAAETTPVTPLGGQFGRRWNQTNPDTTVPQAGFVDADGDGVCDTCGNAQGTDPDAPNYIDENKDGVCDHFGTDEQGQGQGRMQEMRGRMQQMMGRMQEMRGRMQQMMGRGQNAQGRGQGMMGRGVQGNVQGSNYLDADNDGVCDHYNGNTQRNFGHGRNRR</sequence>
<proteinExistence type="predicted"/>
<dbReference type="EMBL" id="VSSQ01014613">
    <property type="protein sequence ID" value="MPM54028.1"/>
    <property type="molecule type" value="Genomic_DNA"/>
</dbReference>
<name>A0A645AMQ1_9ZZZZ</name>
<feature type="region of interest" description="Disordered" evidence="1">
    <location>
        <begin position="34"/>
        <end position="58"/>
    </location>
</feature>
<protein>
    <submittedName>
        <fullName evidence="2">Uncharacterized protein</fullName>
    </submittedName>
</protein>
<comment type="caution">
    <text evidence="2">The sequence shown here is derived from an EMBL/GenBank/DDBJ whole genome shotgun (WGS) entry which is preliminary data.</text>
</comment>